<feature type="domain" description="p-hydroxybenzoic acid efflux pump subunit AaeA-like beta-barrel" evidence="7">
    <location>
        <begin position="177"/>
        <end position="273"/>
    </location>
</feature>
<organism evidence="8 9">
    <name type="scientific">Candidatus Pantoea floridensis</name>
    <dbReference type="NCBI Taxonomy" id="1938870"/>
    <lineage>
        <taxon>Bacteria</taxon>
        <taxon>Pseudomonadati</taxon>
        <taxon>Pseudomonadota</taxon>
        <taxon>Gammaproteobacteria</taxon>
        <taxon>Enterobacterales</taxon>
        <taxon>Erwiniaceae</taxon>
        <taxon>Pantoea</taxon>
    </lineage>
</organism>
<proteinExistence type="inferred from homology"/>
<name>A0A286BP18_9GAMM</name>
<keyword evidence="4" id="KW-0472">Membrane</keyword>
<keyword evidence="3" id="KW-1133">Transmembrane helix</keyword>
<dbReference type="EMBL" id="OCMY01000001">
    <property type="protein sequence ID" value="SOD35893.1"/>
    <property type="molecule type" value="Genomic_DNA"/>
</dbReference>
<dbReference type="PANTHER" id="PTHR30367:SF12">
    <property type="entry name" value="P-HYDROXYBENZOIC ACID EFFLUX PUMP SUBUNIT AAEA"/>
    <property type="match status" value="1"/>
</dbReference>
<accession>A0A286BP18</accession>
<reference evidence="9" key="1">
    <citation type="submission" date="2017-09" db="EMBL/GenBank/DDBJ databases">
        <authorList>
            <person name="Varghese N."/>
            <person name="Submissions S."/>
        </authorList>
    </citation>
    <scope>NUCLEOTIDE SEQUENCE [LARGE SCALE GENOMIC DNA]</scope>
    <source>
        <strain evidence="9">JKS000234</strain>
    </source>
</reference>
<comment type="similarity">
    <text evidence="1">Belongs to the membrane fusion protein (MFP) (TC 8.A.1) family.</text>
</comment>
<dbReference type="SUPFAM" id="SSF111369">
    <property type="entry name" value="HlyD-like secretion proteins"/>
    <property type="match status" value="1"/>
</dbReference>
<gene>
    <name evidence="8" type="ORF">SAMN06273570_0502</name>
</gene>
<dbReference type="GO" id="GO:0022857">
    <property type="term" value="F:transmembrane transporter activity"/>
    <property type="evidence" value="ECO:0007669"/>
    <property type="project" value="InterPro"/>
</dbReference>
<evidence type="ECO:0000259" key="7">
    <source>
        <dbReference type="Pfam" id="PF25963"/>
    </source>
</evidence>
<evidence type="ECO:0000256" key="3">
    <source>
        <dbReference type="ARBA" id="ARBA00022989"/>
    </source>
</evidence>
<keyword evidence="2" id="KW-0812">Transmembrane</keyword>
<sequence>MTLAVVVAALWLAMVLWRAYVLAPWTRDGRVSAQVIRIAPEISGTVQAVPVADNQFVARGTTLFVIDPLRFQLALAQAEAQLREANATLQQKRDEAQRRRQMAALLAAEEVQRAREALQVAEAQQQQASAALALAQLNLQRSTVRAPVDGYVTHLRLQAGDYAVAGTPEVALVDAHSFWITGYFEETKLHAIRIGDRVDVHLMGDSQTLNGHVASFGRGISDANQQVDAQGLPGVEATFSWIRLAQRIPVRIELDALPKDKLLTAGMSCSIAVAGETPAHGRLTTLLAKWL</sequence>
<dbReference type="GO" id="GO:0016020">
    <property type="term" value="C:membrane"/>
    <property type="evidence" value="ECO:0007669"/>
    <property type="project" value="InterPro"/>
</dbReference>
<dbReference type="OrthoDB" id="9811754at2"/>
<evidence type="ECO:0000256" key="4">
    <source>
        <dbReference type="ARBA" id="ARBA00023136"/>
    </source>
</evidence>
<dbReference type="AlphaFoldDB" id="A0A286BP18"/>
<dbReference type="InterPro" id="IPR058625">
    <property type="entry name" value="MdtA-like_BSH"/>
</dbReference>
<dbReference type="Pfam" id="PF25917">
    <property type="entry name" value="BSH_RND"/>
    <property type="match status" value="1"/>
</dbReference>
<dbReference type="Gene3D" id="2.40.30.170">
    <property type="match status" value="1"/>
</dbReference>
<evidence type="ECO:0000313" key="9">
    <source>
        <dbReference type="Proteomes" id="UP000219271"/>
    </source>
</evidence>
<dbReference type="InterPro" id="IPR006143">
    <property type="entry name" value="RND_pump_MFP"/>
</dbReference>
<dbReference type="Gene3D" id="2.40.50.100">
    <property type="match status" value="1"/>
</dbReference>
<feature type="coiled-coil region" evidence="5">
    <location>
        <begin position="75"/>
        <end position="140"/>
    </location>
</feature>
<keyword evidence="9" id="KW-1185">Reference proteome</keyword>
<feature type="domain" description="Multidrug resistance protein MdtA-like barrel-sandwich hybrid" evidence="6">
    <location>
        <begin position="36"/>
        <end position="173"/>
    </location>
</feature>
<dbReference type="Pfam" id="PF25963">
    <property type="entry name" value="Beta-barrel_AAEA"/>
    <property type="match status" value="1"/>
</dbReference>
<evidence type="ECO:0000313" key="8">
    <source>
        <dbReference type="EMBL" id="SOD35893.1"/>
    </source>
</evidence>
<keyword evidence="5" id="KW-0175">Coiled coil</keyword>
<dbReference type="InterPro" id="IPR058634">
    <property type="entry name" value="AaeA-lik-b-barrel"/>
</dbReference>
<dbReference type="InterPro" id="IPR050393">
    <property type="entry name" value="MFP_Efflux_Pump"/>
</dbReference>
<evidence type="ECO:0000256" key="1">
    <source>
        <dbReference type="ARBA" id="ARBA00009477"/>
    </source>
</evidence>
<evidence type="ECO:0000259" key="6">
    <source>
        <dbReference type="Pfam" id="PF25917"/>
    </source>
</evidence>
<protein>
    <submittedName>
        <fullName evidence="8">RND family efflux transporter, MFP subunit</fullName>
    </submittedName>
</protein>
<dbReference type="PANTHER" id="PTHR30367">
    <property type="entry name" value="P-HYDROXYBENZOIC ACID EFFLUX PUMP SUBUNIT AAEA-RELATED"/>
    <property type="match status" value="1"/>
</dbReference>
<evidence type="ECO:0000256" key="2">
    <source>
        <dbReference type="ARBA" id="ARBA00022692"/>
    </source>
</evidence>
<dbReference type="NCBIfam" id="TIGR01730">
    <property type="entry name" value="RND_mfp"/>
    <property type="match status" value="1"/>
</dbReference>
<dbReference type="Proteomes" id="UP000219271">
    <property type="component" value="Unassembled WGS sequence"/>
</dbReference>
<evidence type="ECO:0000256" key="5">
    <source>
        <dbReference type="SAM" id="Coils"/>
    </source>
</evidence>